<feature type="compositionally biased region" description="Low complexity" evidence="1">
    <location>
        <begin position="339"/>
        <end position="358"/>
    </location>
</feature>
<keyword evidence="5" id="KW-1185">Reference proteome</keyword>
<dbReference type="EMBL" id="JBHSKJ010000010">
    <property type="protein sequence ID" value="MFC5146879.1"/>
    <property type="molecule type" value="Genomic_DNA"/>
</dbReference>
<evidence type="ECO:0000256" key="1">
    <source>
        <dbReference type="SAM" id="MobiDB-lite"/>
    </source>
</evidence>
<dbReference type="InterPro" id="IPR051425">
    <property type="entry name" value="Formin_Homology"/>
</dbReference>
<organism evidence="4 5">
    <name type="scientific">Streptomyces aureoversilis</name>
    <dbReference type="NCBI Taxonomy" id="67277"/>
    <lineage>
        <taxon>Bacteria</taxon>
        <taxon>Bacillati</taxon>
        <taxon>Actinomycetota</taxon>
        <taxon>Actinomycetes</taxon>
        <taxon>Kitasatosporales</taxon>
        <taxon>Streptomycetaceae</taxon>
        <taxon>Streptomyces</taxon>
    </lineage>
</organism>
<name>A0ABW0A592_9ACTN</name>
<keyword evidence="2" id="KW-1133">Transmembrane helix</keyword>
<dbReference type="Pfam" id="PF20568">
    <property type="entry name" value="DUF6777"/>
    <property type="match status" value="1"/>
</dbReference>
<evidence type="ECO:0000313" key="4">
    <source>
        <dbReference type="EMBL" id="MFC5146879.1"/>
    </source>
</evidence>
<feature type="transmembrane region" description="Helical" evidence="2">
    <location>
        <begin position="94"/>
        <end position="112"/>
    </location>
</feature>
<feature type="compositionally biased region" description="Pro residues" evidence="1">
    <location>
        <begin position="359"/>
        <end position="376"/>
    </location>
</feature>
<feature type="compositionally biased region" description="Pro residues" evidence="1">
    <location>
        <begin position="31"/>
        <end position="40"/>
    </location>
</feature>
<dbReference type="PANTHER" id="PTHR45725">
    <property type="entry name" value="FORMIN HOMOLOGY 2 FAMILY MEMBER"/>
    <property type="match status" value="1"/>
</dbReference>
<feature type="domain" description="DUF6777" evidence="3">
    <location>
        <begin position="159"/>
        <end position="321"/>
    </location>
</feature>
<evidence type="ECO:0000313" key="5">
    <source>
        <dbReference type="Proteomes" id="UP001596222"/>
    </source>
</evidence>
<keyword evidence="2" id="KW-0472">Membrane</keyword>
<comment type="caution">
    <text evidence="4">The sequence shown here is derived from an EMBL/GenBank/DDBJ whole genome shotgun (WGS) entry which is preliminary data.</text>
</comment>
<gene>
    <name evidence="4" type="ORF">ACFPP6_19585</name>
</gene>
<protein>
    <submittedName>
        <fullName evidence="4">DUF6777 domain-containing protein</fullName>
    </submittedName>
</protein>
<feature type="region of interest" description="Disordered" evidence="1">
    <location>
        <begin position="129"/>
        <end position="175"/>
    </location>
</feature>
<feature type="region of interest" description="Disordered" evidence="1">
    <location>
        <begin position="1"/>
        <end position="87"/>
    </location>
</feature>
<keyword evidence="2" id="KW-0812">Transmembrane</keyword>
<dbReference type="RefSeq" id="WP_382043835.1">
    <property type="nucleotide sequence ID" value="NZ_JBHSKJ010000010.1"/>
</dbReference>
<accession>A0ABW0A592</accession>
<feature type="compositionally biased region" description="Gly residues" evidence="1">
    <location>
        <begin position="19"/>
        <end position="28"/>
    </location>
</feature>
<evidence type="ECO:0000259" key="3">
    <source>
        <dbReference type="Pfam" id="PF20568"/>
    </source>
</evidence>
<feature type="region of interest" description="Disordered" evidence="1">
    <location>
        <begin position="315"/>
        <end position="393"/>
    </location>
</feature>
<proteinExistence type="predicted"/>
<feature type="compositionally biased region" description="Pro residues" evidence="1">
    <location>
        <begin position="57"/>
        <end position="86"/>
    </location>
</feature>
<dbReference type="Proteomes" id="UP001596222">
    <property type="component" value="Unassembled WGS sequence"/>
</dbReference>
<sequence>MSSEPPSEDRPTGPPSGPLSGGGSGSGRAGPPTPAEPPEPTRADWPSSGGDRSVPSGPEPPGPPGPPAPPAGDHAAPPPGGEPPRPWWRSGPRVALVGGLAVVVAALAVYFLRPEGGGEVFLQAASAEGRDPFTPSTAKEKGTKEATAAPVSPAPGGTRTIEGSSPGLYGGSENESSCDVERQIKYLTENQTKGRAFASAAGIQQGEIPSYLRGLTPVQLRSDTRVTNHGYKNGSATPYQAVLQAGTAVLTDNRGVPRVRCACGNPLGPPVAIKGSQKTRGQSWSTYKPNRTVAVAPARTVIVVIIIYDPRTGQWFERPVGTDGSKDRPIPPPKGGVTSGPATPSSEEPSSIEPSTPYSSPPPSPPTAPPPPPTEPGPAYGPQNRNAGSGGAP</sequence>
<evidence type="ECO:0000256" key="2">
    <source>
        <dbReference type="SAM" id="Phobius"/>
    </source>
</evidence>
<reference evidence="5" key="1">
    <citation type="journal article" date="2019" name="Int. J. Syst. Evol. Microbiol.">
        <title>The Global Catalogue of Microorganisms (GCM) 10K type strain sequencing project: providing services to taxonomists for standard genome sequencing and annotation.</title>
        <authorList>
            <consortium name="The Broad Institute Genomics Platform"/>
            <consortium name="The Broad Institute Genome Sequencing Center for Infectious Disease"/>
            <person name="Wu L."/>
            <person name="Ma J."/>
        </authorList>
    </citation>
    <scope>NUCLEOTIDE SEQUENCE [LARGE SCALE GENOMIC DNA]</scope>
    <source>
        <strain evidence="5">CGMCC 4.1641</strain>
    </source>
</reference>
<dbReference type="InterPro" id="IPR046704">
    <property type="entry name" value="DUF6777"/>
</dbReference>